<dbReference type="GO" id="GO:0042450">
    <property type="term" value="P:L-arginine biosynthetic process via ornithine"/>
    <property type="evidence" value="ECO:0007669"/>
    <property type="project" value="UniProtKB-UniRule"/>
</dbReference>
<comment type="catalytic activity">
    <reaction evidence="4">
        <text>carbamoyl phosphate + L-ornithine = L-citrulline + phosphate + H(+)</text>
        <dbReference type="Rhea" id="RHEA:19513"/>
        <dbReference type="ChEBI" id="CHEBI:15378"/>
        <dbReference type="ChEBI" id="CHEBI:43474"/>
        <dbReference type="ChEBI" id="CHEBI:46911"/>
        <dbReference type="ChEBI" id="CHEBI:57743"/>
        <dbReference type="ChEBI" id="CHEBI:58228"/>
        <dbReference type="EC" id="2.1.3.3"/>
    </reaction>
</comment>
<keyword evidence="10" id="KW-1185">Reference proteome</keyword>
<keyword evidence="3 6" id="KW-0808">Transferase</keyword>
<evidence type="ECO:0000256" key="6">
    <source>
        <dbReference type="RuleBase" id="RU003634"/>
    </source>
</evidence>
<organism evidence="9 10">
    <name type="scientific">Roseimaritima ulvae</name>
    <dbReference type="NCBI Taxonomy" id="980254"/>
    <lineage>
        <taxon>Bacteria</taxon>
        <taxon>Pseudomonadati</taxon>
        <taxon>Planctomycetota</taxon>
        <taxon>Planctomycetia</taxon>
        <taxon>Pirellulales</taxon>
        <taxon>Pirellulaceae</taxon>
        <taxon>Roseimaritima</taxon>
    </lineage>
</organism>
<dbReference type="InterPro" id="IPR036901">
    <property type="entry name" value="Asp/Orn_carbamoylTrfase_sf"/>
</dbReference>
<dbReference type="InterPro" id="IPR006130">
    <property type="entry name" value="Asp/Orn_carbamoylTrfase"/>
</dbReference>
<evidence type="ECO:0000259" key="7">
    <source>
        <dbReference type="Pfam" id="PF00185"/>
    </source>
</evidence>
<dbReference type="KEGG" id="rul:UC8_47170"/>
<proteinExistence type="inferred from homology"/>
<evidence type="ECO:0000256" key="2">
    <source>
        <dbReference type="ARBA" id="ARBA00013007"/>
    </source>
</evidence>
<dbReference type="InterPro" id="IPR006131">
    <property type="entry name" value="Asp_carbamoyltransf_Asp/Orn-bd"/>
</dbReference>
<dbReference type="Gene3D" id="3.40.50.1370">
    <property type="entry name" value="Aspartate/ornithine carbamoyltransferase"/>
    <property type="match status" value="2"/>
</dbReference>
<feature type="domain" description="Aspartate/ornithine carbamoyltransferase carbamoyl-P binding" evidence="8">
    <location>
        <begin position="2"/>
        <end position="141"/>
    </location>
</feature>
<evidence type="ECO:0000256" key="5">
    <source>
        <dbReference type="NCBIfam" id="TIGR00658"/>
    </source>
</evidence>
<feature type="domain" description="Aspartate/ornithine carbamoyltransferase Asp/Orn-binding" evidence="7">
    <location>
        <begin position="156"/>
        <end position="308"/>
    </location>
</feature>
<dbReference type="InterPro" id="IPR006132">
    <property type="entry name" value="Asp/Orn_carbamoyltranf_P-bd"/>
</dbReference>
<accession>A0A5B9QZ37</accession>
<dbReference type="OrthoDB" id="9802587at2"/>
<evidence type="ECO:0000256" key="3">
    <source>
        <dbReference type="ARBA" id="ARBA00022679"/>
    </source>
</evidence>
<dbReference type="GO" id="GO:0019240">
    <property type="term" value="P:citrulline biosynthetic process"/>
    <property type="evidence" value="ECO:0007669"/>
    <property type="project" value="TreeGrafter"/>
</dbReference>
<comment type="similarity">
    <text evidence="1">Belongs to the aspartate/ornithine carbamoyltransferase superfamily. OTCase family.</text>
</comment>
<evidence type="ECO:0000313" key="10">
    <source>
        <dbReference type="Proteomes" id="UP000325286"/>
    </source>
</evidence>
<dbReference type="EC" id="2.1.3.3" evidence="2 5"/>
<dbReference type="GO" id="GO:0016597">
    <property type="term" value="F:amino acid binding"/>
    <property type="evidence" value="ECO:0007669"/>
    <property type="project" value="InterPro"/>
</dbReference>
<dbReference type="PANTHER" id="PTHR45753:SF3">
    <property type="entry name" value="ORNITHINE TRANSCARBAMYLASE, MITOCHONDRIAL"/>
    <property type="match status" value="1"/>
</dbReference>
<reference evidence="9 10" key="1">
    <citation type="submission" date="2019-08" db="EMBL/GenBank/DDBJ databases">
        <title>Deep-cultivation of Planctomycetes and their phenomic and genomic characterization uncovers novel biology.</title>
        <authorList>
            <person name="Wiegand S."/>
            <person name="Jogler M."/>
            <person name="Boedeker C."/>
            <person name="Pinto D."/>
            <person name="Vollmers J."/>
            <person name="Rivas-Marin E."/>
            <person name="Kohn T."/>
            <person name="Peeters S.H."/>
            <person name="Heuer A."/>
            <person name="Rast P."/>
            <person name="Oberbeckmann S."/>
            <person name="Bunk B."/>
            <person name="Jeske O."/>
            <person name="Meyerdierks A."/>
            <person name="Storesund J.E."/>
            <person name="Kallscheuer N."/>
            <person name="Luecker S."/>
            <person name="Lage O.M."/>
            <person name="Pohl T."/>
            <person name="Merkel B.J."/>
            <person name="Hornburger P."/>
            <person name="Mueller R.-W."/>
            <person name="Bruemmer F."/>
            <person name="Labrenz M."/>
            <person name="Spormann A.M."/>
            <person name="Op den Camp H."/>
            <person name="Overmann J."/>
            <person name="Amann R."/>
            <person name="Jetten M.S.M."/>
            <person name="Mascher T."/>
            <person name="Medema M.H."/>
            <person name="Devos D.P."/>
            <person name="Kaster A.-K."/>
            <person name="Ovreas L."/>
            <person name="Rohde M."/>
            <person name="Galperin M.Y."/>
            <person name="Jogler C."/>
        </authorList>
    </citation>
    <scope>NUCLEOTIDE SEQUENCE [LARGE SCALE GENOMIC DNA]</scope>
    <source>
        <strain evidence="9 10">UC8</strain>
    </source>
</reference>
<sequence>MRHLLTLFDLTPTEVRTILATAVHLKRLLRDGHRPPILAGQTVGLLFEKPSLRTRVSFEAGMNQLGGGSLFLGEDVGWGKRESPADFTRVLGQFLDAVICRAKSHARVEELARFEAVPVINGLTDLSHPCQALADILTIGEVFSGDGEFDFANLTGRHVMFVGDGNNVARSLALHCAILGMPFTLACPDGYAIDDIWLERVRKAYPDAQLSRVEHPSDVIAEADVIYTDVWISMGQEAEAEQRRKIFAPYRVDQKLMSQAHKDACVLHCLPAVRGEEITQEVIDGPQSQIIRQAGNRMHAQKGLLVWLLASSWVSEHVR</sequence>
<gene>
    <name evidence="9" type="primary">argF</name>
    <name evidence="9" type="ORF">UC8_47170</name>
</gene>
<name>A0A5B9QZ37_9BACT</name>
<dbReference type="Pfam" id="PF02729">
    <property type="entry name" value="OTCace_N"/>
    <property type="match status" value="1"/>
</dbReference>
<evidence type="ECO:0000256" key="4">
    <source>
        <dbReference type="ARBA" id="ARBA00048772"/>
    </source>
</evidence>
<dbReference type="NCBIfam" id="NF001986">
    <property type="entry name" value="PRK00779.1"/>
    <property type="match status" value="1"/>
</dbReference>
<dbReference type="PRINTS" id="PR00100">
    <property type="entry name" value="AOTCASE"/>
</dbReference>
<dbReference type="PRINTS" id="PR00102">
    <property type="entry name" value="OTCASE"/>
</dbReference>
<dbReference type="FunFam" id="3.40.50.1370:FF:000008">
    <property type="entry name" value="Ornithine carbamoyltransferase"/>
    <property type="match status" value="1"/>
</dbReference>
<dbReference type="SUPFAM" id="SSF53671">
    <property type="entry name" value="Aspartate/ornithine carbamoyltransferase"/>
    <property type="match status" value="1"/>
</dbReference>
<dbReference type="Pfam" id="PF00185">
    <property type="entry name" value="OTCace"/>
    <property type="match status" value="1"/>
</dbReference>
<evidence type="ECO:0000256" key="1">
    <source>
        <dbReference type="ARBA" id="ARBA00007805"/>
    </source>
</evidence>
<evidence type="ECO:0000259" key="8">
    <source>
        <dbReference type="Pfam" id="PF02729"/>
    </source>
</evidence>
<dbReference type="NCBIfam" id="TIGR00658">
    <property type="entry name" value="orni_carb_tr"/>
    <property type="match status" value="1"/>
</dbReference>
<dbReference type="RefSeq" id="WP_068137656.1">
    <property type="nucleotide sequence ID" value="NZ_CP042914.1"/>
</dbReference>
<dbReference type="GO" id="GO:0004585">
    <property type="term" value="F:ornithine carbamoyltransferase activity"/>
    <property type="evidence" value="ECO:0007669"/>
    <property type="project" value="UniProtKB-UniRule"/>
</dbReference>
<protein>
    <recommendedName>
        <fullName evidence="2 5">Ornithine carbamoyltransferase</fullName>
        <ecNumber evidence="2 5">2.1.3.3</ecNumber>
    </recommendedName>
</protein>
<evidence type="ECO:0000313" key="9">
    <source>
        <dbReference type="EMBL" id="QEG42675.1"/>
    </source>
</evidence>
<dbReference type="Proteomes" id="UP000325286">
    <property type="component" value="Chromosome"/>
</dbReference>
<dbReference type="InterPro" id="IPR002292">
    <property type="entry name" value="Orn/put_carbamltrans"/>
</dbReference>
<dbReference type="AlphaFoldDB" id="A0A5B9QZ37"/>
<dbReference type="PANTHER" id="PTHR45753">
    <property type="entry name" value="ORNITHINE CARBAMOYLTRANSFERASE, MITOCHONDRIAL"/>
    <property type="match status" value="1"/>
</dbReference>
<dbReference type="EMBL" id="CP042914">
    <property type="protein sequence ID" value="QEG42675.1"/>
    <property type="molecule type" value="Genomic_DNA"/>
</dbReference>